<reference evidence="1 2" key="1">
    <citation type="submission" date="2020-02" db="EMBL/GenBank/DDBJ databases">
        <title>Comparative genomics of the hypocrealean fungal genus Beauvera.</title>
        <authorList>
            <person name="Showalter D.N."/>
            <person name="Bushley K.E."/>
            <person name="Rehner S.A."/>
        </authorList>
    </citation>
    <scope>NUCLEOTIDE SEQUENCE [LARGE SCALE GENOMIC DNA]</scope>
    <source>
        <strain evidence="1 2">ARSEF4384</strain>
    </source>
</reference>
<organism evidence="1 2">
    <name type="scientific">Beauveria asiatica</name>
    <dbReference type="NCBI Taxonomy" id="1069075"/>
    <lineage>
        <taxon>Eukaryota</taxon>
        <taxon>Fungi</taxon>
        <taxon>Dikarya</taxon>
        <taxon>Ascomycota</taxon>
        <taxon>Pezizomycotina</taxon>
        <taxon>Sordariomycetes</taxon>
        <taxon>Hypocreomycetidae</taxon>
        <taxon>Hypocreales</taxon>
        <taxon>Cordycipitaceae</taxon>
        <taxon>Beauveria</taxon>
    </lineage>
</organism>
<protein>
    <submittedName>
        <fullName evidence="1">Uncharacterized protein</fullName>
    </submittedName>
</protein>
<gene>
    <name evidence="1" type="ORF">G3M48_008810</name>
</gene>
<name>A0AAW0RJP7_9HYPO</name>
<keyword evidence="2" id="KW-1185">Reference proteome</keyword>
<sequence length="135" mass="15866">MAASEDVAIASGMLCEDERLSPRMRESWDNGEFWVMYAARKNFAFDDVFWRRLHPRFFRPGVPEDAWKETLEMLDASDVEKMETLVARKMKERETRECGNRMSLLLSERDLRELYMVLRAARNAILTSSFAFLCV</sequence>
<dbReference type="Proteomes" id="UP001397290">
    <property type="component" value="Unassembled WGS sequence"/>
</dbReference>
<dbReference type="EMBL" id="JAAHCF010000680">
    <property type="protein sequence ID" value="KAK8142412.1"/>
    <property type="molecule type" value="Genomic_DNA"/>
</dbReference>
<proteinExistence type="predicted"/>
<evidence type="ECO:0000313" key="1">
    <source>
        <dbReference type="EMBL" id="KAK8142412.1"/>
    </source>
</evidence>
<comment type="caution">
    <text evidence="1">The sequence shown here is derived from an EMBL/GenBank/DDBJ whole genome shotgun (WGS) entry which is preliminary data.</text>
</comment>
<accession>A0AAW0RJP7</accession>
<evidence type="ECO:0000313" key="2">
    <source>
        <dbReference type="Proteomes" id="UP001397290"/>
    </source>
</evidence>
<dbReference type="AlphaFoldDB" id="A0AAW0RJP7"/>